<dbReference type="Proteomes" id="UP001174677">
    <property type="component" value="Chromosome 6"/>
</dbReference>
<feature type="region of interest" description="Disordered" evidence="1">
    <location>
        <begin position="475"/>
        <end position="553"/>
    </location>
</feature>
<dbReference type="InterPro" id="IPR025852">
    <property type="entry name" value="SM_dom_ATX"/>
</dbReference>
<name>A0ABQ9MIT7_HEVBR</name>
<dbReference type="PANTHER" id="PTHR12854:SF7">
    <property type="entry name" value="ATAXIN-2 HOMOLOG"/>
    <property type="match status" value="1"/>
</dbReference>
<feature type="compositionally biased region" description="Polar residues" evidence="1">
    <location>
        <begin position="307"/>
        <end position="320"/>
    </location>
</feature>
<comment type="caution">
    <text evidence="3">The sequence shown here is derived from an EMBL/GenBank/DDBJ whole genome shotgun (WGS) entry which is preliminary data.</text>
</comment>
<feature type="region of interest" description="Disordered" evidence="1">
    <location>
        <begin position="304"/>
        <end position="385"/>
    </location>
</feature>
<accession>A0ABQ9MIT7</accession>
<feature type="region of interest" description="Disordered" evidence="1">
    <location>
        <begin position="1"/>
        <end position="41"/>
    </location>
</feature>
<evidence type="ECO:0000256" key="1">
    <source>
        <dbReference type="SAM" id="MobiDB-lite"/>
    </source>
</evidence>
<dbReference type="PANTHER" id="PTHR12854">
    <property type="entry name" value="ATAXIN 2-RELATED"/>
    <property type="match status" value="1"/>
</dbReference>
<feature type="compositionally biased region" description="Polar residues" evidence="1">
    <location>
        <begin position="336"/>
        <end position="352"/>
    </location>
</feature>
<evidence type="ECO:0000313" key="3">
    <source>
        <dbReference type="EMBL" id="KAJ9179382.1"/>
    </source>
</evidence>
<feature type="compositionally biased region" description="Low complexity" evidence="1">
    <location>
        <begin position="368"/>
        <end position="379"/>
    </location>
</feature>
<dbReference type="Pfam" id="PF14438">
    <property type="entry name" value="SM-ATX"/>
    <property type="match status" value="1"/>
</dbReference>
<feature type="region of interest" description="Disordered" evidence="1">
    <location>
        <begin position="420"/>
        <end position="453"/>
    </location>
</feature>
<keyword evidence="4" id="KW-1185">Reference proteome</keyword>
<reference evidence="3" key="1">
    <citation type="journal article" date="2023" name="Plant Biotechnol. J.">
        <title>Chromosome-level wild Hevea brasiliensis genome provides new tools for genomic-assisted breeding and valuable loci to elevate rubber yield.</title>
        <authorList>
            <person name="Cheng H."/>
            <person name="Song X."/>
            <person name="Hu Y."/>
            <person name="Wu T."/>
            <person name="Yang Q."/>
            <person name="An Z."/>
            <person name="Feng S."/>
            <person name="Deng Z."/>
            <person name="Wu W."/>
            <person name="Zeng X."/>
            <person name="Tu M."/>
            <person name="Wang X."/>
            <person name="Huang H."/>
        </authorList>
    </citation>
    <scope>NUCLEOTIDE SEQUENCE</scope>
    <source>
        <strain evidence="3">MT/VB/25A 57/8</strain>
    </source>
</reference>
<organism evidence="3 4">
    <name type="scientific">Hevea brasiliensis</name>
    <name type="common">Para rubber tree</name>
    <name type="synonym">Siphonia brasiliensis</name>
    <dbReference type="NCBI Taxonomy" id="3981"/>
    <lineage>
        <taxon>Eukaryota</taxon>
        <taxon>Viridiplantae</taxon>
        <taxon>Streptophyta</taxon>
        <taxon>Embryophyta</taxon>
        <taxon>Tracheophyta</taxon>
        <taxon>Spermatophyta</taxon>
        <taxon>Magnoliopsida</taxon>
        <taxon>eudicotyledons</taxon>
        <taxon>Gunneridae</taxon>
        <taxon>Pentapetalae</taxon>
        <taxon>rosids</taxon>
        <taxon>fabids</taxon>
        <taxon>Malpighiales</taxon>
        <taxon>Euphorbiaceae</taxon>
        <taxon>Crotonoideae</taxon>
        <taxon>Micrandreae</taxon>
        <taxon>Hevea</taxon>
    </lineage>
</organism>
<protein>
    <recommendedName>
        <fullName evidence="2">LsmAD domain-containing protein</fullName>
    </recommendedName>
</protein>
<feature type="compositionally biased region" description="Polar residues" evidence="1">
    <location>
        <begin position="32"/>
        <end position="41"/>
    </location>
</feature>
<sequence>MSLQQAAQPKAYANGFGRRRAEREGGARLENKLQSGKSSANRSMVGTKVGIYESPSRDRLVYLSTCLIGHPVEVHLKNGSIYSGTCYTTNVEKEFAIILKMARLTKDVSFRGQKAETLSRAPSKTLIIPGKEVVQVIAKDVSITMDRMNHELQCEKQQELMIDSFISQSRHTEVERELEPWVPDEDDPQCPELENIFNGSRNRGWDQFETNEMLFGVKSTFDEELYTTKLERGPQMRELEKEAMRIAREIEGEDTQDLHLAEERGIQLYENFDIDEETRFSSVYRGIVIDDSGYDETEDMMLDSRNSETFGGTSAPSTMKSADLTDGKSNGGARVLSSSSLDEAQCSHSSTGADHHSGSYEHARQLASEPPSKSLSTSESESRIQENYCGEQGANDRMEECVEEQTQVEDAHLPTCEDSLSSLNEKKDDSDKGVLSPNATAYAPSSNVSSKSYEKTSSSVALLEGAPSVKGVGEAQHLNSRGRPVSSTSSHSDCVGTVSVTNGRGLSPSSSVGSLSSEKSTLNPHAKEFKLNPNAKSFTPSQTPVRPLSPDGSLYFQPNIPSLPHMHGVPMGIGIGPSFTGHQPVIFNPQVASLQTPQAYFHPGGPEYGQNMLVGHPRQVLYMPSYQPEMPYKGREF</sequence>
<proteinExistence type="predicted"/>
<dbReference type="SMART" id="SM01272">
    <property type="entry name" value="LsmAD"/>
    <property type="match status" value="1"/>
</dbReference>
<feature type="compositionally biased region" description="Low complexity" evidence="1">
    <location>
        <begin position="503"/>
        <end position="522"/>
    </location>
</feature>
<feature type="compositionally biased region" description="Polar residues" evidence="1">
    <location>
        <begin position="534"/>
        <end position="544"/>
    </location>
</feature>
<dbReference type="EMBL" id="JARPOI010000006">
    <property type="protein sequence ID" value="KAJ9179382.1"/>
    <property type="molecule type" value="Genomic_DNA"/>
</dbReference>
<evidence type="ECO:0000259" key="2">
    <source>
        <dbReference type="SMART" id="SM01272"/>
    </source>
</evidence>
<feature type="compositionally biased region" description="Polar residues" evidence="1">
    <location>
        <begin position="485"/>
        <end position="502"/>
    </location>
</feature>
<dbReference type="InterPro" id="IPR045117">
    <property type="entry name" value="ATXN2-like"/>
</dbReference>
<feature type="compositionally biased region" description="Basic and acidic residues" evidence="1">
    <location>
        <begin position="353"/>
        <end position="364"/>
    </location>
</feature>
<dbReference type="InterPro" id="IPR009604">
    <property type="entry name" value="LsmAD_domain"/>
</dbReference>
<gene>
    <name evidence="3" type="ORF">P3X46_011174</name>
</gene>
<feature type="compositionally biased region" description="Basic and acidic residues" evidence="1">
    <location>
        <begin position="19"/>
        <end position="31"/>
    </location>
</feature>
<dbReference type="Pfam" id="PF06741">
    <property type="entry name" value="LsmAD"/>
    <property type="match status" value="1"/>
</dbReference>
<feature type="domain" description="LsmAD" evidence="2">
    <location>
        <begin position="215"/>
        <end position="286"/>
    </location>
</feature>
<evidence type="ECO:0000313" key="4">
    <source>
        <dbReference type="Proteomes" id="UP001174677"/>
    </source>
</evidence>